<dbReference type="AlphaFoldDB" id="A0A8C9A7V5"/>
<evidence type="ECO:0000256" key="13">
    <source>
        <dbReference type="ARBA" id="ARBA00060404"/>
    </source>
</evidence>
<dbReference type="GO" id="GO:0008200">
    <property type="term" value="F:ion channel inhibitor activity"/>
    <property type="evidence" value="ECO:0007669"/>
    <property type="project" value="Ensembl"/>
</dbReference>
<dbReference type="GO" id="GO:0019904">
    <property type="term" value="F:protein domain specific binding"/>
    <property type="evidence" value="ECO:0007669"/>
    <property type="project" value="Ensembl"/>
</dbReference>
<dbReference type="GO" id="GO:0044754">
    <property type="term" value="C:autolysosome"/>
    <property type="evidence" value="ECO:0007669"/>
    <property type="project" value="Ensembl"/>
</dbReference>
<sequence>GPWTGSVRRPRSRSGLLHGASAVFEVKNGNGTACIMADFSAAFLVSYDTQSGPKNAPFDLPSSAQVLNSSSCGKANTSDPSLRIAFGEGHTLTFTFSRNATRYGVQRMSFVYNLSDSHIFPNASSKEIKTVESVTDIQADIDKKYRCVSASQVHMGNVTLTLRDVTVQAYLSNNSFSKGETRCKQDVPSPTTAPPRPPPSPESPSVRKYNVSGSNGTCLLASMALQLNVTYERSDNTTVTRVFNINPNETSANGSCSSQQVTLELRSEDVTLLVFQFGMVRGSGDLRPRPHAREPAFAAGNSSLRVLQATVGNSYKCNAQEHVQVTKAFSVNIFKVWVQAFKVEGNKFGSVEECLLDENSMLIPVAVGGALAGLVLTVLIAYLVGRKRSHAGYQTI</sequence>
<dbReference type="GO" id="GO:0140507">
    <property type="term" value="P:granzyme-mediated programmed cell death signaling pathway"/>
    <property type="evidence" value="ECO:0007669"/>
    <property type="project" value="Ensembl"/>
</dbReference>
<feature type="disulfide bond" evidence="18">
    <location>
        <begin position="147"/>
        <end position="183"/>
    </location>
</feature>
<keyword evidence="3 18" id="KW-0812">Transmembrane</keyword>
<comment type="function">
    <text evidence="12">(Microbial infection) Supports the FURIN-mediated cleavage of mumps virus fusion protein F by interacting with both FURIN and the unprocessed form but not the processed form of the viral protein F.</text>
</comment>
<dbReference type="PANTHER" id="PTHR11506:SF27">
    <property type="entry name" value="LYSOSOME-ASSOCIATED MEMBRANE GLYCOPROTEIN 1"/>
    <property type="match status" value="1"/>
</dbReference>
<keyword evidence="2" id="KW-1003">Cell membrane</keyword>
<organism evidence="23 24">
    <name type="scientific">Prolemur simus</name>
    <name type="common">Greater bamboo lemur</name>
    <name type="synonym">Hapalemur simus</name>
    <dbReference type="NCBI Taxonomy" id="1328070"/>
    <lineage>
        <taxon>Eukaryota</taxon>
        <taxon>Metazoa</taxon>
        <taxon>Chordata</taxon>
        <taxon>Craniata</taxon>
        <taxon>Vertebrata</taxon>
        <taxon>Euteleostomi</taxon>
        <taxon>Mammalia</taxon>
        <taxon>Eutheria</taxon>
        <taxon>Euarchontoglires</taxon>
        <taxon>Primates</taxon>
        <taxon>Strepsirrhini</taxon>
        <taxon>Lemuriformes</taxon>
        <taxon>Lemuridae</taxon>
        <taxon>Prolemur</taxon>
    </lineage>
</organism>
<evidence type="ECO:0000256" key="14">
    <source>
        <dbReference type="ARBA" id="ARBA00065516"/>
    </source>
</evidence>
<dbReference type="GO" id="GO:0000421">
    <property type="term" value="C:autophagosome membrane"/>
    <property type="evidence" value="ECO:0007669"/>
    <property type="project" value="Ensembl"/>
</dbReference>
<dbReference type="FunFam" id="2.40.160.110:FF:000005">
    <property type="entry name" value="Lysosome-associated membrane glycoprotein 1"/>
    <property type="match status" value="1"/>
</dbReference>
<dbReference type="GO" id="GO:0050821">
    <property type="term" value="P:protein stabilization"/>
    <property type="evidence" value="ECO:0007669"/>
    <property type="project" value="Ensembl"/>
</dbReference>
<evidence type="ECO:0000256" key="6">
    <source>
        <dbReference type="ARBA" id="ARBA00022989"/>
    </source>
</evidence>
<evidence type="ECO:0000256" key="11">
    <source>
        <dbReference type="ARBA" id="ARBA00037817"/>
    </source>
</evidence>
<evidence type="ECO:0000256" key="5">
    <source>
        <dbReference type="ARBA" id="ARBA00022753"/>
    </source>
</evidence>
<dbReference type="GO" id="GO:0035577">
    <property type="term" value="C:azurophil granule membrane"/>
    <property type="evidence" value="ECO:0007669"/>
    <property type="project" value="UniProtKB-ARBA"/>
</dbReference>
<evidence type="ECO:0000256" key="2">
    <source>
        <dbReference type="ARBA" id="ARBA00022475"/>
    </source>
</evidence>
<dbReference type="GO" id="GO:0005771">
    <property type="term" value="C:multivesicular body"/>
    <property type="evidence" value="ECO:0007669"/>
    <property type="project" value="Ensembl"/>
</dbReference>
<evidence type="ECO:0000256" key="17">
    <source>
        <dbReference type="ARBA" id="ARBA00082884"/>
    </source>
</evidence>
<comment type="subunit">
    <text evidence="15">(Microbial infection) Interacts with mumps virus protein F; this interaction promotes protein F cleavage by FURIN.</text>
</comment>
<comment type="subunit">
    <text evidence="14">Interacts with ABCB9; this interaction strongly stabilizes ABCB9 and protects ABCB9 against lysosomal degradation. Interacts with FURIN. Interacts with TMEM175; inhibiting the proton channel activity of TMEM175.</text>
</comment>
<dbReference type="GO" id="GO:1902513">
    <property type="term" value="P:regulation of organelle transport along microtubule"/>
    <property type="evidence" value="ECO:0007669"/>
    <property type="project" value="Ensembl"/>
</dbReference>
<evidence type="ECO:0000256" key="20">
    <source>
        <dbReference type="SAM" id="Phobius"/>
    </source>
</evidence>
<evidence type="ECO:0000259" key="22">
    <source>
        <dbReference type="Pfam" id="PF21222"/>
    </source>
</evidence>
<name>A0A8C9A7V5_PROSS</name>
<keyword evidence="9" id="KW-0325">Glycoprotein</keyword>
<evidence type="ECO:0000256" key="15">
    <source>
        <dbReference type="ARBA" id="ARBA00065892"/>
    </source>
</evidence>
<dbReference type="Pfam" id="PF21222">
    <property type="entry name" value="Lamp2_2nd"/>
    <property type="match status" value="1"/>
</dbReference>
<keyword evidence="7 18" id="KW-0472">Membrane</keyword>
<dbReference type="GO" id="GO:1902600">
    <property type="term" value="P:proton transmembrane transport"/>
    <property type="evidence" value="ECO:0007669"/>
    <property type="project" value="Ensembl"/>
</dbReference>
<dbReference type="InterPro" id="IPR002000">
    <property type="entry name" value="Lysosome-assoc_membr_glycop"/>
</dbReference>
<comment type="similarity">
    <text evidence="18">Belongs to the LAMP family.</text>
</comment>
<evidence type="ECO:0000256" key="19">
    <source>
        <dbReference type="SAM" id="MobiDB-lite"/>
    </source>
</evidence>
<dbReference type="CDD" id="cd12087">
    <property type="entry name" value="TM_EGFR-like"/>
    <property type="match status" value="1"/>
</dbReference>
<keyword evidence="10 18" id="KW-0458">Lysosome</keyword>
<feature type="compositionally biased region" description="Pro residues" evidence="19">
    <location>
        <begin position="191"/>
        <end position="202"/>
    </location>
</feature>
<dbReference type="InterPro" id="IPR048528">
    <property type="entry name" value="Lamp2-like_luminal"/>
</dbReference>
<comment type="subcellular location">
    <subcellularLocation>
        <location evidence="1">Cell membrane</location>
        <topology evidence="1">Single-pass type I membrane protein</topology>
    </subcellularLocation>
    <subcellularLocation>
        <location evidence="13">Cytolytic granule membrane</location>
        <topology evidence="13">Single-pass type I membrane protein</topology>
    </subcellularLocation>
    <subcellularLocation>
        <location evidence="11">Late endosome membrane</location>
        <topology evidence="11">Single-pass type I membrane protein</topology>
    </subcellularLocation>
    <subcellularLocation>
        <location evidence="18">Lysosome membrane</location>
        <topology evidence="18">Single-pass type I membrane protein</topology>
    </subcellularLocation>
</comment>
<evidence type="ECO:0000256" key="7">
    <source>
        <dbReference type="ARBA" id="ARBA00023136"/>
    </source>
</evidence>
<evidence type="ECO:0000256" key="10">
    <source>
        <dbReference type="ARBA" id="ARBA00023228"/>
    </source>
</evidence>
<keyword evidence="6 20" id="KW-1133">Transmembrane helix</keyword>
<feature type="domain" description="Lysosome-associated membrane glycoprotein 2-like transmembrane" evidence="22">
    <location>
        <begin position="363"/>
        <end position="394"/>
    </location>
</feature>
<feature type="domain" description="Lysosome-associated membrane glycoprotein 2-like luminal" evidence="21">
    <location>
        <begin position="24"/>
        <end position="170"/>
    </location>
</feature>
<dbReference type="Ensembl" id="ENSPSMT00000027520.1">
    <property type="protein sequence ID" value="ENSPSMP00000023701.1"/>
    <property type="gene ID" value="ENSPSMG00000016747.1"/>
</dbReference>
<evidence type="ECO:0000313" key="24">
    <source>
        <dbReference type="Proteomes" id="UP000694414"/>
    </source>
</evidence>
<evidence type="ECO:0000256" key="18">
    <source>
        <dbReference type="PROSITE-ProRule" id="PRU00740"/>
    </source>
</evidence>
<feature type="transmembrane region" description="Helical" evidence="20">
    <location>
        <begin position="361"/>
        <end position="384"/>
    </location>
</feature>
<evidence type="ECO:0000256" key="9">
    <source>
        <dbReference type="ARBA" id="ARBA00023180"/>
    </source>
</evidence>
<keyword evidence="4" id="KW-0732">Signal</keyword>
<feature type="domain" description="Lysosome-associated membrane glycoprotein 2-like luminal" evidence="21">
    <location>
        <begin position="204"/>
        <end position="344"/>
    </location>
</feature>
<dbReference type="PROSITE" id="PS51407">
    <property type="entry name" value="LAMP_3"/>
    <property type="match status" value="1"/>
</dbReference>
<evidence type="ECO:0000259" key="21">
    <source>
        <dbReference type="Pfam" id="PF01299"/>
    </source>
</evidence>
<dbReference type="GO" id="GO:0072594">
    <property type="term" value="P:establishment of protein localization to organelle"/>
    <property type="evidence" value="ECO:0007669"/>
    <property type="project" value="Ensembl"/>
</dbReference>
<dbReference type="GO" id="GO:0042470">
    <property type="term" value="C:melanosome"/>
    <property type="evidence" value="ECO:0007669"/>
    <property type="project" value="Ensembl"/>
</dbReference>
<comment type="caution">
    <text evidence="18">Lacks conserved residue(s) required for the propagation of feature annotation.</text>
</comment>
<feature type="region of interest" description="Disordered" evidence="19">
    <location>
        <begin position="178"/>
        <end position="209"/>
    </location>
</feature>
<keyword evidence="5" id="KW-0967">Endosome</keyword>
<reference evidence="23" key="1">
    <citation type="submission" date="2025-08" db="UniProtKB">
        <authorList>
            <consortium name="Ensembl"/>
        </authorList>
    </citation>
    <scope>IDENTIFICATION</scope>
</reference>
<dbReference type="GO" id="GO:0101003">
    <property type="term" value="C:ficolin-1-rich granule membrane"/>
    <property type="evidence" value="ECO:0007669"/>
    <property type="project" value="UniProtKB-ARBA"/>
</dbReference>
<dbReference type="PANTHER" id="PTHR11506">
    <property type="entry name" value="LYSOSOME-ASSOCIATED MEMBRANE GLYCOPROTEIN"/>
    <property type="match status" value="1"/>
</dbReference>
<gene>
    <name evidence="23" type="primary">LAMP1</name>
</gene>
<evidence type="ECO:0000256" key="12">
    <source>
        <dbReference type="ARBA" id="ARBA00054876"/>
    </source>
</evidence>
<dbReference type="GO" id="GO:0042383">
    <property type="term" value="C:sarcolemma"/>
    <property type="evidence" value="ECO:0007669"/>
    <property type="project" value="Ensembl"/>
</dbReference>
<dbReference type="Proteomes" id="UP000694414">
    <property type="component" value="Unplaced"/>
</dbReference>
<dbReference type="GO" id="GO:0008021">
    <property type="term" value="C:synaptic vesicle"/>
    <property type="evidence" value="ECO:0007669"/>
    <property type="project" value="Ensembl"/>
</dbReference>
<accession>A0A8C9A7V5</accession>
<dbReference type="PROSITE" id="PS00310">
    <property type="entry name" value="LAMP_1"/>
    <property type="match status" value="1"/>
</dbReference>
<dbReference type="GO" id="GO:0019899">
    <property type="term" value="F:enzyme binding"/>
    <property type="evidence" value="ECO:0007669"/>
    <property type="project" value="Ensembl"/>
</dbReference>
<keyword evidence="24" id="KW-1185">Reference proteome</keyword>
<evidence type="ECO:0000256" key="16">
    <source>
        <dbReference type="ARBA" id="ARBA00074383"/>
    </source>
</evidence>
<dbReference type="GO" id="GO:0031902">
    <property type="term" value="C:late endosome membrane"/>
    <property type="evidence" value="ECO:0007669"/>
    <property type="project" value="UniProtKB-SubCell"/>
</dbReference>
<dbReference type="FunFam" id="2.40.160.110:FF:000001">
    <property type="entry name" value="lysosome-associated membrane glycoprotein 2 isoform X2"/>
    <property type="match status" value="1"/>
</dbReference>
<dbReference type="Gene3D" id="2.40.160.110">
    <property type="match status" value="2"/>
</dbReference>
<dbReference type="InterPro" id="IPR048524">
    <property type="entry name" value="Lamp2-like_TM"/>
</dbReference>
<reference evidence="23" key="2">
    <citation type="submission" date="2025-09" db="UniProtKB">
        <authorList>
            <consortium name="Ensembl"/>
        </authorList>
    </citation>
    <scope>IDENTIFICATION</scope>
</reference>
<dbReference type="GO" id="GO:0007042">
    <property type="term" value="P:lysosomal lumen acidification"/>
    <property type="evidence" value="ECO:0007669"/>
    <property type="project" value="Ensembl"/>
</dbReference>
<dbReference type="GO" id="GO:0043323">
    <property type="term" value="P:positive regulation of natural killer cell degranulation"/>
    <property type="evidence" value="ECO:0007669"/>
    <property type="project" value="Ensembl"/>
</dbReference>
<dbReference type="Pfam" id="PF01299">
    <property type="entry name" value="Lamp2-like_luminal"/>
    <property type="match status" value="2"/>
</dbReference>
<dbReference type="GO" id="GO:0101004">
    <property type="term" value="C:cytolytic granule membrane"/>
    <property type="evidence" value="ECO:0007669"/>
    <property type="project" value="UniProtKB-SubCell"/>
</dbReference>
<dbReference type="PRINTS" id="PR00336">
    <property type="entry name" value="LYSASSOCTDMP"/>
</dbReference>
<dbReference type="InterPro" id="IPR018134">
    <property type="entry name" value="LAMP_CS"/>
</dbReference>
<evidence type="ECO:0000256" key="1">
    <source>
        <dbReference type="ARBA" id="ARBA00004251"/>
    </source>
</evidence>
<evidence type="ECO:0000256" key="3">
    <source>
        <dbReference type="ARBA" id="ARBA00022692"/>
    </source>
</evidence>
<dbReference type="GO" id="GO:0090160">
    <property type="term" value="P:Golgi to lysosome transport"/>
    <property type="evidence" value="ECO:0007669"/>
    <property type="project" value="Ensembl"/>
</dbReference>
<dbReference type="GO" id="GO:0048471">
    <property type="term" value="C:perinuclear region of cytoplasm"/>
    <property type="evidence" value="ECO:0007669"/>
    <property type="project" value="Ensembl"/>
</dbReference>
<dbReference type="GeneTree" id="ENSGT00950000182899"/>
<dbReference type="GO" id="GO:0009897">
    <property type="term" value="C:external side of plasma membrane"/>
    <property type="evidence" value="ECO:0007669"/>
    <property type="project" value="Ensembl"/>
</dbReference>
<keyword evidence="8 18" id="KW-1015">Disulfide bond</keyword>
<evidence type="ECO:0000313" key="23">
    <source>
        <dbReference type="Ensembl" id="ENSPSMP00000023701.1"/>
    </source>
</evidence>
<dbReference type="GO" id="GO:0035752">
    <property type="term" value="P:lysosomal lumen pH elevation"/>
    <property type="evidence" value="ECO:0007669"/>
    <property type="project" value="Ensembl"/>
</dbReference>
<protein>
    <recommendedName>
        <fullName evidence="16">Lysosome-associated membrane glycoprotein 1</fullName>
    </recommendedName>
    <alternativeName>
        <fullName evidence="17">CD107 antigen-like family member A</fullName>
    </alternativeName>
</protein>
<feature type="disulfide bond" evidence="18">
    <location>
        <begin position="218"/>
        <end position="256"/>
    </location>
</feature>
<proteinExistence type="inferred from homology"/>
<dbReference type="GO" id="GO:0061474">
    <property type="term" value="C:phagolysosome membrane"/>
    <property type="evidence" value="ECO:0007669"/>
    <property type="project" value="Ensembl"/>
</dbReference>
<dbReference type="GO" id="GO:0005829">
    <property type="term" value="C:cytosol"/>
    <property type="evidence" value="ECO:0007669"/>
    <property type="project" value="GOC"/>
</dbReference>
<evidence type="ECO:0000256" key="8">
    <source>
        <dbReference type="ARBA" id="ARBA00023157"/>
    </source>
</evidence>
<evidence type="ECO:0000256" key="4">
    <source>
        <dbReference type="ARBA" id="ARBA00022729"/>
    </source>
</evidence>
<feature type="disulfide bond" evidence="18">
    <location>
        <begin position="317"/>
        <end position="354"/>
    </location>
</feature>